<dbReference type="AlphaFoldDB" id="A0A2T2PC42"/>
<evidence type="ECO:0000313" key="3">
    <source>
        <dbReference type="Proteomes" id="UP000240883"/>
    </source>
</evidence>
<reference evidence="2 3" key="1">
    <citation type="journal article" date="2018" name="Front. Microbiol.">
        <title>Genome-Wide Analysis of Corynespora cassiicola Leaf Fall Disease Putative Effectors.</title>
        <authorList>
            <person name="Lopez D."/>
            <person name="Ribeiro S."/>
            <person name="Label P."/>
            <person name="Fumanal B."/>
            <person name="Venisse J.S."/>
            <person name="Kohler A."/>
            <person name="de Oliveira R.R."/>
            <person name="Labutti K."/>
            <person name="Lipzen A."/>
            <person name="Lail K."/>
            <person name="Bauer D."/>
            <person name="Ohm R.A."/>
            <person name="Barry K.W."/>
            <person name="Spatafora J."/>
            <person name="Grigoriev I.V."/>
            <person name="Martin F.M."/>
            <person name="Pujade-Renaud V."/>
        </authorList>
    </citation>
    <scope>NUCLEOTIDE SEQUENCE [LARGE SCALE GENOMIC DNA]</scope>
    <source>
        <strain evidence="2 3">Philippines</strain>
    </source>
</reference>
<dbReference type="EMBL" id="KZ678128">
    <property type="protein sequence ID" value="PSN74938.1"/>
    <property type="molecule type" value="Genomic_DNA"/>
</dbReference>
<name>A0A2T2PC42_CORCC</name>
<feature type="region of interest" description="Disordered" evidence="1">
    <location>
        <begin position="1"/>
        <end position="60"/>
    </location>
</feature>
<accession>A0A2T2PC42</accession>
<sequence>MDHEMSDVPTITPITAHKQAGTNTTPSHQPQSHGQPPSGGDFCRHKAQGVPSSQSRSDIDKDLKMWSQTFKINRPLPKDLLPLLSKDEDKQLEIFLNNVQLEYENSQEEGNNAQGYADGKCGQ</sequence>
<evidence type="ECO:0000313" key="2">
    <source>
        <dbReference type="EMBL" id="PSN74938.1"/>
    </source>
</evidence>
<feature type="compositionally biased region" description="Low complexity" evidence="1">
    <location>
        <begin position="26"/>
        <end position="40"/>
    </location>
</feature>
<keyword evidence="3" id="KW-1185">Reference proteome</keyword>
<organism evidence="2 3">
    <name type="scientific">Corynespora cassiicola Philippines</name>
    <dbReference type="NCBI Taxonomy" id="1448308"/>
    <lineage>
        <taxon>Eukaryota</taxon>
        <taxon>Fungi</taxon>
        <taxon>Dikarya</taxon>
        <taxon>Ascomycota</taxon>
        <taxon>Pezizomycotina</taxon>
        <taxon>Dothideomycetes</taxon>
        <taxon>Pleosporomycetidae</taxon>
        <taxon>Pleosporales</taxon>
        <taxon>Corynesporascaceae</taxon>
        <taxon>Corynespora</taxon>
    </lineage>
</organism>
<dbReference type="Proteomes" id="UP000240883">
    <property type="component" value="Unassembled WGS sequence"/>
</dbReference>
<gene>
    <name evidence="2" type="ORF">BS50DRAFT_628192</name>
</gene>
<evidence type="ECO:0000256" key="1">
    <source>
        <dbReference type="SAM" id="MobiDB-lite"/>
    </source>
</evidence>
<proteinExistence type="predicted"/>
<protein>
    <submittedName>
        <fullName evidence="2">Uncharacterized protein</fullName>
    </submittedName>
</protein>